<evidence type="ECO:0000256" key="7">
    <source>
        <dbReference type="ARBA" id="ARBA00023136"/>
    </source>
</evidence>
<keyword evidence="4 9" id="KW-0812">Transmembrane</keyword>
<feature type="domain" description="MotA/TolQ/ExbB proton channel" evidence="10">
    <location>
        <begin position="110"/>
        <end position="208"/>
    </location>
</feature>
<keyword evidence="7 9" id="KW-0472">Membrane</keyword>
<keyword evidence="2 8" id="KW-0813">Transport</keyword>
<evidence type="ECO:0000256" key="5">
    <source>
        <dbReference type="ARBA" id="ARBA00022927"/>
    </source>
</evidence>
<evidence type="ECO:0000256" key="9">
    <source>
        <dbReference type="SAM" id="Phobius"/>
    </source>
</evidence>
<dbReference type="KEGG" id="pin:Ping_3344"/>
<evidence type="ECO:0000256" key="2">
    <source>
        <dbReference type="ARBA" id="ARBA00022448"/>
    </source>
</evidence>
<comment type="subcellular location">
    <subcellularLocation>
        <location evidence="1">Cell membrane</location>
        <topology evidence="1">Multi-pass membrane protein</topology>
    </subcellularLocation>
    <subcellularLocation>
        <location evidence="8">Membrane</location>
        <topology evidence="8">Multi-pass membrane protein</topology>
    </subcellularLocation>
</comment>
<dbReference type="EMBL" id="CP000510">
    <property type="protein sequence ID" value="ABM05031.1"/>
    <property type="molecule type" value="Genomic_DNA"/>
</dbReference>
<dbReference type="eggNOG" id="COG0811">
    <property type="taxonomic scope" value="Bacteria"/>
</dbReference>
<feature type="transmembrane region" description="Helical" evidence="9">
    <location>
        <begin position="33"/>
        <end position="57"/>
    </location>
</feature>
<proteinExistence type="inferred from homology"/>
<feature type="transmembrane region" description="Helical" evidence="9">
    <location>
        <begin position="171"/>
        <end position="193"/>
    </location>
</feature>
<sequence>MAIDNITMITANFSVVVQQINEAMPLWFQQGGLIMWLLLLTSFLTTVVTLERCFVWLHYYFKKEHLPLLDCFAYLNKKEKTKALLACQRLDTPALNMLAFGINALPFSPNEKMESYAERKIHNMSRGQTLLDTVITLAPMLGILGTVLGIIHSFNILGVQGVNNPTEVVAGIAQALVSTAMGLSVALLALLPFNLFRALLQRLTLHLEGVGSEFYHICHQQRLISNELSEIMKTQELSRTNKDNEEVFKYTVQKDSEMPYHYEFKEGSDEVKVNLHEEMKELHKTSQESLAEMYTSPISKKKEYFSIDELKLQKQKETARQVQKESFRNKTR</sequence>
<dbReference type="Pfam" id="PF01618">
    <property type="entry name" value="MotA_ExbB"/>
    <property type="match status" value="1"/>
</dbReference>
<dbReference type="GO" id="GO:0005886">
    <property type="term" value="C:plasma membrane"/>
    <property type="evidence" value="ECO:0007669"/>
    <property type="project" value="UniProtKB-SubCell"/>
</dbReference>
<evidence type="ECO:0000256" key="4">
    <source>
        <dbReference type="ARBA" id="ARBA00022692"/>
    </source>
</evidence>
<name>A1SZW6_PSYIN</name>
<evidence type="ECO:0000256" key="8">
    <source>
        <dbReference type="RuleBase" id="RU004057"/>
    </source>
</evidence>
<protein>
    <submittedName>
        <fullName evidence="11">Outer membrane transport energization protein ExbB</fullName>
    </submittedName>
</protein>
<dbReference type="InterPro" id="IPR050790">
    <property type="entry name" value="ExbB/TolQ_transport"/>
</dbReference>
<evidence type="ECO:0000313" key="12">
    <source>
        <dbReference type="Proteomes" id="UP000000639"/>
    </source>
</evidence>
<dbReference type="STRING" id="357804.Ping_3344"/>
<dbReference type="PANTHER" id="PTHR30625:SF15">
    <property type="entry name" value="BIOPOLYMER TRANSPORT PROTEIN EXBB"/>
    <property type="match status" value="1"/>
</dbReference>
<dbReference type="AlphaFoldDB" id="A1SZW6"/>
<evidence type="ECO:0000256" key="6">
    <source>
        <dbReference type="ARBA" id="ARBA00022989"/>
    </source>
</evidence>
<evidence type="ECO:0000256" key="1">
    <source>
        <dbReference type="ARBA" id="ARBA00004651"/>
    </source>
</evidence>
<gene>
    <name evidence="11" type="ordered locus">Ping_3344</name>
</gene>
<keyword evidence="5 8" id="KW-0653">Protein transport</keyword>
<keyword evidence="6 9" id="KW-1133">Transmembrane helix</keyword>
<reference evidence="11 12" key="1">
    <citation type="submission" date="2007-01" db="EMBL/GenBank/DDBJ databases">
        <title>Complete sequence of Psychromonas ingrahamii 37.</title>
        <authorList>
            <consortium name="US DOE Joint Genome Institute"/>
            <person name="Copeland A."/>
            <person name="Lucas S."/>
            <person name="Lapidus A."/>
            <person name="Barry K."/>
            <person name="Detter J.C."/>
            <person name="Glavina del Rio T."/>
            <person name="Hammon N."/>
            <person name="Israni S."/>
            <person name="Dalin E."/>
            <person name="Tice H."/>
            <person name="Pitluck S."/>
            <person name="Thompson L.S."/>
            <person name="Brettin T."/>
            <person name="Bruce D."/>
            <person name="Han C."/>
            <person name="Tapia R."/>
            <person name="Schmutz J."/>
            <person name="Larimer F."/>
            <person name="Land M."/>
            <person name="Hauser L."/>
            <person name="Kyrpides N."/>
            <person name="Ivanova N."/>
            <person name="Staley J."/>
            <person name="Richardson P."/>
        </authorList>
    </citation>
    <scope>NUCLEOTIDE SEQUENCE [LARGE SCALE GENOMIC DNA]</scope>
    <source>
        <strain evidence="11 12">37</strain>
    </source>
</reference>
<keyword evidence="12" id="KW-1185">Reference proteome</keyword>
<dbReference type="Proteomes" id="UP000000639">
    <property type="component" value="Chromosome"/>
</dbReference>
<evidence type="ECO:0000259" key="10">
    <source>
        <dbReference type="Pfam" id="PF01618"/>
    </source>
</evidence>
<comment type="similarity">
    <text evidence="8">Belongs to the exbB/tolQ family.</text>
</comment>
<evidence type="ECO:0000256" key="3">
    <source>
        <dbReference type="ARBA" id="ARBA00022475"/>
    </source>
</evidence>
<feature type="transmembrane region" description="Helical" evidence="9">
    <location>
        <begin position="129"/>
        <end position="151"/>
    </location>
</feature>
<accession>A1SZW6</accession>
<dbReference type="GO" id="GO:0017038">
    <property type="term" value="P:protein import"/>
    <property type="evidence" value="ECO:0007669"/>
    <property type="project" value="TreeGrafter"/>
</dbReference>
<dbReference type="RefSeq" id="WP_011771583.1">
    <property type="nucleotide sequence ID" value="NC_008709.1"/>
</dbReference>
<dbReference type="PANTHER" id="PTHR30625">
    <property type="entry name" value="PROTEIN TOLQ"/>
    <property type="match status" value="1"/>
</dbReference>
<dbReference type="OrthoDB" id="4045at2"/>
<dbReference type="HOGENOM" id="CLU_836432_0_0_6"/>
<evidence type="ECO:0000313" key="11">
    <source>
        <dbReference type="EMBL" id="ABM05031.1"/>
    </source>
</evidence>
<keyword evidence="3" id="KW-1003">Cell membrane</keyword>
<organism evidence="11 12">
    <name type="scientific">Psychromonas ingrahamii (strain DSM 17664 / CCUG 51855 / 37)</name>
    <dbReference type="NCBI Taxonomy" id="357804"/>
    <lineage>
        <taxon>Bacteria</taxon>
        <taxon>Pseudomonadati</taxon>
        <taxon>Pseudomonadota</taxon>
        <taxon>Gammaproteobacteria</taxon>
        <taxon>Alteromonadales</taxon>
        <taxon>Psychromonadaceae</taxon>
        <taxon>Psychromonas</taxon>
    </lineage>
</organism>
<dbReference type="InterPro" id="IPR002898">
    <property type="entry name" value="MotA_ExbB_proton_chnl"/>
</dbReference>